<dbReference type="KEGG" id="mri:Mal4_57430"/>
<protein>
    <submittedName>
        <fullName evidence="2">Uncharacterized protein</fullName>
    </submittedName>
</protein>
<sequence>MTSRSRTIRSSAVPVARDGATLTEVLISILVMSVGVLSVMAMFPISILRSIQATQLTNAAILRENVRQQIALFPQFVLGGSEWRPNATYTMDEFVVPSIKPGHRFPANRRLIQTNAGGTSGWIEPDWSASTPISDGSVTWDTVVAPSAYVVDPLGWKAMEDALGTGLGGGFGNFDDSGTVREGSLLRLNAGITDFDIAAAAVALPDSWSIVIDAVPTSMTLTSATFGSNVNMGTFSTSTSAPTRVVVTSFDGTQSVVRTSSVSVSTNTVSWSGDLPTALDSINKISRVRVETFERRYTWLITARRGPSGHTKAQCVILFNRSLNPNDEYLYEVTSVGGSSIAGSNTLTVRWQASEPDPLIREGNFVFDAENALWYRIQAIDSIDRISSPRTATLTLGRQIEIDFATGASARGGAMFLPGIIDIFEL</sequence>
<organism evidence="2 3">
    <name type="scientific">Maioricimonas rarisocia</name>
    <dbReference type="NCBI Taxonomy" id="2528026"/>
    <lineage>
        <taxon>Bacteria</taxon>
        <taxon>Pseudomonadati</taxon>
        <taxon>Planctomycetota</taxon>
        <taxon>Planctomycetia</taxon>
        <taxon>Planctomycetales</taxon>
        <taxon>Planctomycetaceae</taxon>
        <taxon>Maioricimonas</taxon>
    </lineage>
</organism>
<gene>
    <name evidence="2" type="ORF">Mal4_57430</name>
</gene>
<evidence type="ECO:0000256" key="1">
    <source>
        <dbReference type="SAM" id="Phobius"/>
    </source>
</evidence>
<dbReference type="Proteomes" id="UP000320496">
    <property type="component" value="Chromosome"/>
</dbReference>
<keyword evidence="1" id="KW-0812">Transmembrane</keyword>
<proteinExistence type="predicted"/>
<name>A0A517ZFX1_9PLAN</name>
<dbReference type="EMBL" id="CP036275">
    <property type="protein sequence ID" value="QDU41376.1"/>
    <property type="molecule type" value="Genomic_DNA"/>
</dbReference>
<keyword evidence="1" id="KW-0472">Membrane</keyword>
<feature type="transmembrane region" description="Helical" evidence="1">
    <location>
        <begin position="21"/>
        <end position="43"/>
    </location>
</feature>
<evidence type="ECO:0000313" key="3">
    <source>
        <dbReference type="Proteomes" id="UP000320496"/>
    </source>
</evidence>
<dbReference type="AlphaFoldDB" id="A0A517ZFX1"/>
<reference evidence="2 3" key="1">
    <citation type="submission" date="2019-02" db="EMBL/GenBank/DDBJ databases">
        <title>Deep-cultivation of Planctomycetes and their phenomic and genomic characterization uncovers novel biology.</title>
        <authorList>
            <person name="Wiegand S."/>
            <person name="Jogler M."/>
            <person name="Boedeker C."/>
            <person name="Pinto D."/>
            <person name="Vollmers J."/>
            <person name="Rivas-Marin E."/>
            <person name="Kohn T."/>
            <person name="Peeters S.H."/>
            <person name="Heuer A."/>
            <person name="Rast P."/>
            <person name="Oberbeckmann S."/>
            <person name="Bunk B."/>
            <person name="Jeske O."/>
            <person name="Meyerdierks A."/>
            <person name="Storesund J.E."/>
            <person name="Kallscheuer N."/>
            <person name="Luecker S."/>
            <person name="Lage O.M."/>
            <person name="Pohl T."/>
            <person name="Merkel B.J."/>
            <person name="Hornburger P."/>
            <person name="Mueller R.-W."/>
            <person name="Bruemmer F."/>
            <person name="Labrenz M."/>
            <person name="Spormann A.M."/>
            <person name="Op den Camp H."/>
            <person name="Overmann J."/>
            <person name="Amann R."/>
            <person name="Jetten M.S.M."/>
            <person name="Mascher T."/>
            <person name="Medema M.H."/>
            <person name="Devos D.P."/>
            <person name="Kaster A.-K."/>
            <person name="Ovreas L."/>
            <person name="Rohde M."/>
            <person name="Galperin M.Y."/>
            <person name="Jogler C."/>
        </authorList>
    </citation>
    <scope>NUCLEOTIDE SEQUENCE [LARGE SCALE GENOMIC DNA]</scope>
    <source>
        <strain evidence="2 3">Mal4</strain>
    </source>
</reference>
<keyword evidence="3" id="KW-1185">Reference proteome</keyword>
<evidence type="ECO:0000313" key="2">
    <source>
        <dbReference type="EMBL" id="QDU41376.1"/>
    </source>
</evidence>
<keyword evidence="1" id="KW-1133">Transmembrane helix</keyword>
<accession>A0A517ZFX1</accession>